<sequence>MTKERAPISLDAALARIAGQLPGSWADMARLTGYAERTVRAWGDEDRDEQINLPAAIALDIAFQAAGGAGLPCYEAYGYMVGAAQRTSFVNAFDILQLASVVVRETGQAEAALIDAALPDATAGDRREAQRELIEAIESMKRALLVLEQVDAPRAQAPP</sequence>
<evidence type="ECO:0000313" key="1">
    <source>
        <dbReference type="EMBL" id="EQB15742.1"/>
    </source>
</evidence>
<dbReference type="Proteomes" id="UP000015531">
    <property type="component" value="Unassembled WGS sequence"/>
</dbReference>
<dbReference type="AlphaFoldDB" id="T0HRQ2"/>
<protein>
    <submittedName>
        <fullName evidence="1">Uncharacterized protein</fullName>
    </submittedName>
</protein>
<dbReference type="OrthoDB" id="7562030at2"/>
<reference evidence="1 2" key="1">
    <citation type="journal article" date="2013" name="Genome Announc.">
        <title>Draft Genome Sequence of Sphingobium lactosutens Strain DS20T, Isolated from a Hexachlorocyclohexane Dumpsite.</title>
        <authorList>
            <person name="Kumar R."/>
            <person name="Dwivedi V."/>
            <person name="Negi V."/>
            <person name="Khurana J.P."/>
            <person name="Lal R."/>
        </authorList>
    </citation>
    <scope>NUCLEOTIDE SEQUENCE [LARGE SCALE GENOMIC DNA]</scope>
    <source>
        <strain evidence="1 2">DS20</strain>
    </source>
</reference>
<keyword evidence="2" id="KW-1185">Reference proteome</keyword>
<dbReference type="eggNOG" id="ENOG5030NX4">
    <property type="taxonomic scope" value="Bacteria"/>
</dbReference>
<comment type="caution">
    <text evidence="1">The sequence shown here is derived from an EMBL/GenBank/DDBJ whole genome shotgun (WGS) entry which is preliminary data.</text>
</comment>
<gene>
    <name evidence="1" type="ORF">RLDS_10730</name>
</gene>
<name>T0HRQ2_9SPHN</name>
<accession>T0HRQ2</accession>
<organism evidence="1 2">
    <name type="scientific">Sphingobium lactosutens DS20</name>
    <dbReference type="NCBI Taxonomy" id="1331060"/>
    <lineage>
        <taxon>Bacteria</taxon>
        <taxon>Pseudomonadati</taxon>
        <taxon>Pseudomonadota</taxon>
        <taxon>Alphaproteobacteria</taxon>
        <taxon>Sphingomonadales</taxon>
        <taxon>Sphingomonadaceae</taxon>
        <taxon>Sphingobium</taxon>
    </lineage>
</organism>
<dbReference type="EMBL" id="ATDP01000082">
    <property type="protein sequence ID" value="EQB15742.1"/>
    <property type="molecule type" value="Genomic_DNA"/>
</dbReference>
<proteinExistence type="predicted"/>
<dbReference type="PATRIC" id="fig|1331060.3.peg.2051"/>
<dbReference type="RefSeq" id="WP_021225870.1">
    <property type="nucleotide sequence ID" value="NZ_ATDP01000082.1"/>
</dbReference>
<evidence type="ECO:0000313" key="2">
    <source>
        <dbReference type="Proteomes" id="UP000015531"/>
    </source>
</evidence>